<comment type="pathway">
    <text evidence="1 7">Cell wall biogenesis; peptidoglycan biosynthesis.</text>
</comment>
<evidence type="ECO:0000259" key="9">
    <source>
        <dbReference type="PROSITE" id="PS52029"/>
    </source>
</evidence>
<evidence type="ECO:0000256" key="4">
    <source>
        <dbReference type="ARBA" id="ARBA00022960"/>
    </source>
</evidence>
<keyword evidence="5 7" id="KW-0573">Peptidoglycan synthesis</keyword>
<dbReference type="Pfam" id="PF01471">
    <property type="entry name" value="PG_binding_1"/>
    <property type="match status" value="1"/>
</dbReference>
<dbReference type="GO" id="GO:0008360">
    <property type="term" value="P:regulation of cell shape"/>
    <property type="evidence" value="ECO:0007669"/>
    <property type="project" value="UniProtKB-UniRule"/>
</dbReference>
<keyword evidence="6 7" id="KW-0961">Cell wall biogenesis/degradation</keyword>
<dbReference type="Pfam" id="PF03734">
    <property type="entry name" value="YkuD"/>
    <property type="match status" value="1"/>
</dbReference>
<evidence type="ECO:0000256" key="5">
    <source>
        <dbReference type="ARBA" id="ARBA00022984"/>
    </source>
</evidence>
<evidence type="ECO:0000256" key="2">
    <source>
        <dbReference type="ARBA" id="ARBA00005992"/>
    </source>
</evidence>
<feature type="active site" description="Proton donor/acceptor" evidence="7">
    <location>
        <position position="426"/>
    </location>
</feature>
<dbReference type="RefSeq" id="WP_202243965.1">
    <property type="nucleotide sequence ID" value="NZ_JAESIY010000004.1"/>
</dbReference>
<keyword evidence="4 7" id="KW-0133">Cell shape</keyword>
<feature type="domain" description="L,D-TPase catalytic" evidence="9">
    <location>
        <begin position="295"/>
        <end position="474"/>
    </location>
</feature>
<dbReference type="InterPro" id="IPR038063">
    <property type="entry name" value="Transpep_catalytic_dom"/>
</dbReference>
<evidence type="ECO:0000256" key="8">
    <source>
        <dbReference type="SAM" id="SignalP"/>
    </source>
</evidence>
<dbReference type="Gene3D" id="1.10.101.10">
    <property type="entry name" value="PGBD-like superfamily/PGBD"/>
    <property type="match status" value="1"/>
</dbReference>
<dbReference type="SUPFAM" id="SSF141523">
    <property type="entry name" value="L,D-transpeptidase catalytic domain-like"/>
    <property type="match status" value="1"/>
</dbReference>
<dbReference type="CDD" id="cd16913">
    <property type="entry name" value="YkuD_like"/>
    <property type="match status" value="1"/>
</dbReference>
<name>A0A937K0C4_9BACT</name>
<dbReference type="Pfam" id="PF20142">
    <property type="entry name" value="Scaffold"/>
    <property type="match status" value="1"/>
</dbReference>
<dbReference type="Proteomes" id="UP000659388">
    <property type="component" value="Unassembled WGS sequence"/>
</dbReference>
<dbReference type="InterPro" id="IPR045380">
    <property type="entry name" value="LD_TPept_scaffold_dom"/>
</dbReference>
<dbReference type="GO" id="GO:0071555">
    <property type="term" value="P:cell wall organization"/>
    <property type="evidence" value="ECO:0007669"/>
    <property type="project" value="UniProtKB-UniRule"/>
</dbReference>
<dbReference type="AlphaFoldDB" id="A0A937K0C4"/>
<feature type="signal peptide" evidence="8">
    <location>
        <begin position="1"/>
        <end position="19"/>
    </location>
</feature>
<dbReference type="GO" id="GO:0004180">
    <property type="term" value="F:carboxypeptidase activity"/>
    <property type="evidence" value="ECO:0007669"/>
    <property type="project" value="UniProtKB-ARBA"/>
</dbReference>
<feature type="active site" description="Nucleophile" evidence="7">
    <location>
        <position position="445"/>
    </location>
</feature>
<evidence type="ECO:0000256" key="7">
    <source>
        <dbReference type="PROSITE-ProRule" id="PRU01373"/>
    </source>
</evidence>
<sequence length="530" mass="60764">MKNMFILLFVFAAVNNLLAETIEPSEEIRRWIEDKSFTIDGETIFSKKSIPDFYLDRGFEPAWDNDDSIAELLEQIKLVHQDGLNPEDYHLTYLLEHVKNVSSVTPMLDIMLTDAYFLLTTHLLMGKVNASTIDPEWKSSNKEIELKKTLTHALEEVEVAKSINNVKPKYETYLKLKQALAEYEQMKSKEPWPLINSGETLKPGDNDDRILQLRARLSFTNYYETPEAPDSTLRIYDEALASAVKEFQKRNGLAPDGALGKGTIGALNETLDNKIKKTTINLERCRWLPTDLGKEHLIVNIASFQLHAVKDGKTMLTMNVVVGKPYRKTPVFSEKLRYLVFNPYWTVPPTILSKDILPSVRKNSNYLNNLNIKVVSGETVIDPSTINWATTTASNFPYQLRQDPGPNNALGIVKFIFPNPYNVYMHDTNHRELFANTDRALSSGCIRLSRPKDMAVYILNNTKDEWDEKRVDNIIKTSKNYTVMIKRDIMVHLLYWTAFVDDNGVVNFRTDIYDRDDAVWKALLQDPPSL</sequence>
<dbReference type="SUPFAM" id="SSF47090">
    <property type="entry name" value="PGBD-like"/>
    <property type="match status" value="1"/>
</dbReference>
<dbReference type="PANTHER" id="PTHR41533:SF2">
    <property type="entry name" value="BLR7131 PROTEIN"/>
    <property type="match status" value="1"/>
</dbReference>
<keyword evidence="11" id="KW-1185">Reference proteome</keyword>
<dbReference type="PROSITE" id="PS52029">
    <property type="entry name" value="LD_TPASE"/>
    <property type="match status" value="1"/>
</dbReference>
<reference evidence="10" key="1">
    <citation type="submission" date="2021-01" db="EMBL/GenBank/DDBJ databases">
        <title>Fulvivirga kasyanovii gen. nov., sp nov., a novel member of the phylum Bacteroidetes isolated from seawater in a mussel farm.</title>
        <authorList>
            <person name="Zhao L.-H."/>
            <person name="Wang Z.-J."/>
        </authorList>
    </citation>
    <scope>NUCLEOTIDE SEQUENCE</scope>
    <source>
        <strain evidence="10">2943</strain>
    </source>
</reference>
<dbReference type="GO" id="GO:0016740">
    <property type="term" value="F:transferase activity"/>
    <property type="evidence" value="ECO:0007669"/>
    <property type="project" value="UniProtKB-KW"/>
</dbReference>
<keyword evidence="3" id="KW-0808">Transferase</keyword>
<dbReference type="Gene3D" id="2.40.440.10">
    <property type="entry name" value="L,D-transpeptidase catalytic domain-like"/>
    <property type="match status" value="1"/>
</dbReference>
<protein>
    <submittedName>
        <fullName evidence="10">L,D-transpeptidase family protein</fullName>
    </submittedName>
</protein>
<dbReference type="EMBL" id="JAESIY010000004">
    <property type="protein sequence ID" value="MBL3656171.1"/>
    <property type="molecule type" value="Genomic_DNA"/>
</dbReference>
<gene>
    <name evidence="10" type="ORF">JL102_08520</name>
</gene>
<evidence type="ECO:0000313" key="11">
    <source>
        <dbReference type="Proteomes" id="UP000659388"/>
    </source>
</evidence>
<evidence type="ECO:0000256" key="6">
    <source>
        <dbReference type="ARBA" id="ARBA00023316"/>
    </source>
</evidence>
<dbReference type="InterPro" id="IPR036366">
    <property type="entry name" value="PGBDSf"/>
</dbReference>
<proteinExistence type="inferred from homology"/>
<evidence type="ECO:0000313" key="10">
    <source>
        <dbReference type="EMBL" id="MBL3656171.1"/>
    </source>
</evidence>
<dbReference type="InterPro" id="IPR036365">
    <property type="entry name" value="PGBD-like_sf"/>
</dbReference>
<evidence type="ECO:0000256" key="1">
    <source>
        <dbReference type="ARBA" id="ARBA00004752"/>
    </source>
</evidence>
<comment type="similarity">
    <text evidence="2">Belongs to the YkuD family.</text>
</comment>
<dbReference type="PANTHER" id="PTHR41533">
    <property type="entry name" value="L,D-TRANSPEPTIDASE HI_1667-RELATED"/>
    <property type="match status" value="1"/>
</dbReference>
<feature type="chain" id="PRO_5037565556" evidence="8">
    <location>
        <begin position="20"/>
        <end position="530"/>
    </location>
</feature>
<evidence type="ECO:0000256" key="3">
    <source>
        <dbReference type="ARBA" id="ARBA00022679"/>
    </source>
</evidence>
<dbReference type="InterPro" id="IPR005490">
    <property type="entry name" value="LD_TPept_cat_dom"/>
</dbReference>
<dbReference type="InterPro" id="IPR002477">
    <property type="entry name" value="Peptidoglycan-bd-like"/>
</dbReference>
<keyword evidence="8" id="KW-0732">Signal</keyword>
<dbReference type="InterPro" id="IPR052905">
    <property type="entry name" value="LD-transpeptidase_YkuD-like"/>
</dbReference>
<accession>A0A937K0C4</accession>
<comment type="caution">
    <text evidence="10">The sequence shown here is derived from an EMBL/GenBank/DDBJ whole genome shotgun (WGS) entry which is preliminary data.</text>
</comment>
<organism evidence="10 11">
    <name type="scientific">Fulvivirga sediminis</name>
    <dbReference type="NCBI Taxonomy" id="2803949"/>
    <lineage>
        <taxon>Bacteria</taxon>
        <taxon>Pseudomonadati</taxon>
        <taxon>Bacteroidota</taxon>
        <taxon>Cytophagia</taxon>
        <taxon>Cytophagales</taxon>
        <taxon>Fulvivirgaceae</taxon>
        <taxon>Fulvivirga</taxon>
    </lineage>
</organism>
<dbReference type="GO" id="GO:0009252">
    <property type="term" value="P:peptidoglycan biosynthetic process"/>
    <property type="evidence" value="ECO:0007669"/>
    <property type="project" value="UniProtKB-KW"/>
</dbReference>